<reference evidence="1 2" key="1">
    <citation type="journal article" date="2015" name="Sci. Rep.">
        <title>Chromosome-level genome map provides insights into diverse defense mechanisms in the medicinal fungus Ganoderma sinense.</title>
        <authorList>
            <person name="Zhu Y."/>
            <person name="Xu J."/>
            <person name="Sun C."/>
            <person name="Zhou S."/>
            <person name="Xu H."/>
            <person name="Nelson D.R."/>
            <person name="Qian J."/>
            <person name="Song J."/>
            <person name="Luo H."/>
            <person name="Xiang L."/>
            <person name="Li Y."/>
            <person name="Xu Z."/>
            <person name="Ji A."/>
            <person name="Wang L."/>
            <person name="Lu S."/>
            <person name="Hayward A."/>
            <person name="Sun W."/>
            <person name="Li X."/>
            <person name="Schwartz D.C."/>
            <person name="Wang Y."/>
            <person name="Chen S."/>
        </authorList>
    </citation>
    <scope>NUCLEOTIDE SEQUENCE [LARGE SCALE GENOMIC DNA]</scope>
    <source>
        <strain evidence="1 2">ZZ0214-1</strain>
    </source>
</reference>
<sequence>MVEAVKPDITEEVEAAAREPLAADESACSQGLVAHLERSRSKPLYTSAVVAVVDYILTDLDGEEGVLHGSVCISQVSKFLKFRQFFDVIRT</sequence>
<keyword evidence="2" id="KW-1185">Reference proteome</keyword>
<dbReference type="Proteomes" id="UP000230002">
    <property type="component" value="Unassembled WGS sequence"/>
</dbReference>
<evidence type="ECO:0000313" key="1">
    <source>
        <dbReference type="EMBL" id="PIL27744.1"/>
    </source>
</evidence>
<gene>
    <name evidence="1" type="ORF">GSI_10897</name>
</gene>
<comment type="caution">
    <text evidence="1">The sequence shown here is derived from an EMBL/GenBank/DDBJ whole genome shotgun (WGS) entry which is preliminary data.</text>
</comment>
<accession>A0A2G8S1X4</accession>
<evidence type="ECO:0000313" key="2">
    <source>
        <dbReference type="Proteomes" id="UP000230002"/>
    </source>
</evidence>
<protein>
    <submittedName>
        <fullName evidence="1">Uncharacterized protein</fullName>
    </submittedName>
</protein>
<proteinExistence type="predicted"/>
<organism evidence="1 2">
    <name type="scientific">Ganoderma sinense ZZ0214-1</name>
    <dbReference type="NCBI Taxonomy" id="1077348"/>
    <lineage>
        <taxon>Eukaryota</taxon>
        <taxon>Fungi</taxon>
        <taxon>Dikarya</taxon>
        <taxon>Basidiomycota</taxon>
        <taxon>Agaricomycotina</taxon>
        <taxon>Agaricomycetes</taxon>
        <taxon>Polyporales</taxon>
        <taxon>Polyporaceae</taxon>
        <taxon>Ganoderma</taxon>
    </lineage>
</organism>
<name>A0A2G8S1X4_9APHY</name>
<dbReference type="AlphaFoldDB" id="A0A2G8S1X4"/>
<dbReference type="EMBL" id="AYKW01000034">
    <property type="protein sequence ID" value="PIL27744.1"/>
    <property type="molecule type" value="Genomic_DNA"/>
</dbReference>